<dbReference type="Proteomes" id="UP001610335">
    <property type="component" value="Unassembled WGS sequence"/>
</dbReference>
<feature type="chain" id="PRO_5045759110" description="Secreted protein CSS2 C-terminal domain-containing protein" evidence="2">
    <location>
        <begin position="23"/>
        <end position="190"/>
    </location>
</feature>
<name>A0ABR4IST0_9EURO</name>
<evidence type="ECO:0000313" key="4">
    <source>
        <dbReference type="EMBL" id="KAL2830825.1"/>
    </source>
</evidence>
<proteinExistence type="predicted"/>
<feature type="domain" description="Secreted protein CSS2 C-terminal" evidence="3">
    <location>
        <begin position="80"/>
        <end position="179"/>
    </location>
</feature>
<keyword evidence="2" id="KW-0732">Signal</keyword>
<evidence type="ECO:0000313" key="5">
    <source>
        <dbReference type="Proteomes" id="UP001610335"/>
    </source>
</evidence>
<dbReference type="Pfam" id="PF20521">
    <property type="entry name" value="DUF6736"/>
    <property type="match status" value="1"/>
</dbReference>
<protein>
    <recommendedName>
        <fullName evidence="3">Secreted protein CSS2 C-terminal domain-containing protein</fullName>
    </recommendedName>
</protein>
<dbReference type="InterPro" id="IPR046624">
    <property type="entry name" value="CSS2_C"/>
</dbReference>
<evidence type="ECO:0000256" key="2">
    <source>
        <dbReference type="SAM" id="SignalP"/>
    </source>
</evidence>
<feature type="signal peptide" evidence="2">
    <location>
        <begin position="1"/>
        <end position="22"/>
    </location>
</feature>
<organism evidence="4 5">
    <name type="scientific">Aspergillus cavernicola</name>
    <dbReference type="NCBI Taxonomy" id="176166"/>
    <lineage>
        <taxon>Eukaryota</taxon>
        <taxon>Fungi</taxon>
        <taxon>Dikarya</taxon>
        <taxon>Ascomycota</taxon>
        <taxon>Pezizomycotina</taxon>
        <taxon>Eurotiomycetes</taxon>
        <taxon>Eurotiomycetidae</taxon>
        <taxon>Eurotiales</taxon>
        <taxon>Aspergillaceae</taxon>
        <taxon>Aspergillus</taxon>
        <taxon>Aspergillus subgen. Nidulantes</taxon>
    </lineage>
</organism>
<reference evidence="4 5" key="1">
    <citation type="submission" date="2024-07" db="EMBL/GenBank/DDBJ databases">
        <title>Section-level genome sequencing and comparative genomics of Aspergillus sections Usti and Cavernicolus.</title>
        <authorList>
            <consortium name="Lawrence Berkeley National Laboratory"/>
            <person name="Nybo J.L."/>
            <person name="Vesth T.C."/>
            <person name="Theobald S."/>
            <person name="Frisvad J.C."/>
            <person name="Larsen T.O."/>
            <person name="Kjaerboelling I."/>
            <person name="Rothschild-Mancinelli K."/>
            <person name="Lyhne E.K."/>
            <person name="Kogle M.E."/>
            <person name="Barry K."/>
            <person name="Clum A."/>
            <person name="Na H."/>
            <person name="Ledsgaard L."/>
            <person name="Lin J."/>
            <person name="Lipzen A."/>
            <person name="Kuo A."/>
            <person name="Riley R."/>
            <person name="Mondo S."/>
            <person name="LaButti K."/>
            <person name="Haridas S."/>
            <person name="Pangalinan J."/>
            <person name="Salamov A.A."/>
            <person name="Simmons B.A."/>
            <person name="Magnuson J.K."/>
            <person name="Chen J."/>
            <person name="Drula E."/>
            <person name="Henrissat B."/>
            <person name="Wiebenga A."/>
            <person name="Lubbers R.J."/>
            <person name="Gomes A.C."/>
            <person name="Makela M.R."/>
            <person name="Stajich J."/>
            <person name="Grigoriev I.V."/>
            <person name="Mortensen U.H."/>
            <person name="De vries R.P."/>
            <person name="Baker S.E."/>
            <person name="Andersen M.R."/>
        </authorList>
    </citation>
    <scope>NUCLEOTIDE SEQUENCE [LARGE SCALE GENOMIC DNA]</scope>
    <source>
        <strain evidence="4 5">CBS 600.67</strain>
    </source>
</reference>
<gene>
    <name evidence="4" type="ORF">BDW59DRAFT_158265</name>
</gene>
<feature type="transmembrane region" description="Helical" evidence="1">
    <location>
        <begin position="72"/>
        <end position="94"/>
    </location>
</feature>
<keyword evidence="1" id="KW-0812">Transmembrane</keyword>
<evidence type="ECO:0000256" key="1">
    <source>
        <dbReference type="SAM" id="Phobius"/>
    </source>
</evidence>
<comment type="caution">
    <text evidence="4">The sequence shown here is derived from an EMBL/GenBank/DDBJ whole genome shotgun (WGS) entry which is preliminary data.</text>
</comment>
<dbReference type="EMBL" id="JBFXLS010000011">
    <property type="protein sequence ID" value="KAL2830825.1"/>
    <property type="molecule type" value="Genomic_DNA"/>
</dbReference>
<accession>A0ABR4IST0</accession>
<keyword evidence="1" id="KW-0472">Membrane</keyword>
<evidence type="ECO:0000259" key="3">
    <source>
        <dbReference type="Pfam" id="PF20521"/>
    </source>
</evidence>
<keyword evidence="1" id="KW-1133">Transmembrane helix</keyword>
<keyword evidence="5" id="KW-1185">Reference proteome</keyword>
<sequence>MRVPFGKYIVAFLTISVGFSNAIPMGEPLKFNQRSTNSTNEIFTEQGIKDGAAGDAALKGINFSIFKGGTKWMRYTFTSAITVTGLIFQIITYVKMSSNNNSCEPVQGSQFSDDGEQGINWYYYVTTSGANCDTTAESKTITEAIEKAWQEVSDRKYDYSCINLSHGGTWHGHLAIATKMSGVDVKNLCY</sequence>